<feature type="non-terminal residue" evidence="1">
    <location>
        <position position="173"/>
    </location>
</feature>
<dbReference type="EMBL" id="CABFNP030001210">
    <property type="protein sequence ID" value="CAI6092473.1"/>
    <property type="molecule type" value="Genomic_DNA"/>
</dbReference>
<dbReference type="Gene3D" id="3.40.50.12500">
    <property type="match status" value="1"/>
</dbReference>
<name>A0AA35M8N2_9HYPO</name>
<dbReference type="InterPro" id="IPR053714">
    <property type="entry name" value="Iso_Racemase_Enz_sf"/>
</dbReference>
<protein>
    <submittedName>
        <fullName evidence="1">Uncharacterized protein</fullName>
    </submittedName>
</protein>
<organism evidence="1 2">
    <name type="scientific">Clonostachys chloroleuca</name>
    <dbReference type="NCBI Taxonomy" id="1926264"/>
    <lineage>
        <taxon>Eukaryota</taxon>
        <taxon>Fungi</taxon>
        <taxon>Dikarya</taxon>
        <taxon>Ascomycota</taxon>
        <taxon>Pezizomycotina</taxon>
        <taxon>Sordariomycetes</taxon>
        <taxon>Hypocreomycetidae</taxon>
        <taxon>Hypocreales</taxon>
        <taxon>Bionectriaceae</taxon>
        <taxon>Clonostachys</taxon>
    </lineage>
</organism>
<proteinExistence type="predicted"/>
<evidence type="ECO:0000313" key="2">
    <source>
        <dbReference type="Proteomes" id="UP001160390"/>
    </source>
</evidence>
<keyword evidence="2" id="KW-1185">Reference proteome</keyword>
<reference evidence="1" key="1">
    <citation type="submission" date="2023-01" db="EMBL/GenBank/DDBJ databases">
        <authorList>
            <person name="Piombo E."/>
        </authorList>
    </citation>
    <scope>NUCLEOTIDE SEQUENCE</scope>
</reference>
<sequence>VKGLWSSAATKISSYIINPNSSEAITGAIVATIDRMQLGDVRSHLEPDVKGTDKLTATVVHGVQCLHNSAAIFVNYNDVIILIASFGVKSLVSKLSSLGSQTIMGVSEASILTAQTLLSPNSNEKWGIITLGHFWTATKFLGERMGETQYVIDAIKAGILQIQQIIHCRDTFR</sequence>
<comment type="caution">
    <text evidence="1">The sequence shown here is derived from an EMBL/GenBank/DDBJ whole genome shotgun (WGS) entry which is preliminary data.</text>
</comment>
<dbReference type="AlphaFoldDB" id="A0AA35M8N2"/>
<evidence type="ECO:0000313" key="1">
    <source>
        <dbReference type="EMBL" id="CAI6092473.1"/>
    </source>
</evidence>
<accession>A0AA35M8N2</accession>
<feature type="non-terminal residue" evidence="1">
    <location>
        <position position="1"/>
    </location>
</feature>
<gene>
    <name evidence="1" type="ORF">CCHLO57077_00017670</name>
</gene>
<dbReference type="Proteomes" id="UP001160390">
    <property type="component" value="Unassembled WGS sequence"/>
</dbReference>